<comment type="caution">
    <text evidence="2">The sequence shown here is derived from an EMBL/GenBank/DDBJ whole genome shotgun (WGS) entry which is preliminary data.</text>
</comment>
<name>A0A437UNA8_ENTAV</name>
<keyword evidence="1" id="KW-1133">Transmembrane helix</keyword>
<evidence type="ECO:0000313" key="2">
    <source>
        <dbReference type="EMBL" id="RVU95081.1"/>
    </source>
</evidence>
<organism evidence="2 3">
    <name type="scientific">Enterococcus avium</name>
    <name type="common">Streptococcus avium</name>
    <dbReference type="NCBI Taxonomy" id="33945"/>
    <lineage>
        <taxon>Bacteria</taxon>
        <taxon>Bacillati</taxon>
        <taxon>Bacillota</taxon>
        <taxon>Bacilli</taxon>
        <taxon>Lactobacillales</taxon>
        <taxon>Enterococcaceae</taxon>
        <taxon>Enterococcus</taxon>
    </lineage>
</organism>
<keyword evidence="1" id="KW-0812">Transmembrane</keyword>
<dbReference type="Proteomes" id="UP000288388">
    <property type="component" value="Unassembled WGS sequence"/>
</dbReference>
<reference evidence="2 3" key="1">
    <citation type="submission" date="2018-12" db="EMBL/GenBank/DDBJ databases">
        <title>A novel vanA-carrying plasmid in a clinical isolate of Enterococcus avium.</title>
        <authorList>
            <person name="Bernasconi O.J."/>
            <person name="Luzzaro F."/>
            <person name="Endimiani A."/>
        </authorList>
    </citation>
    <scope>NUCLEOTIDE SEQUENCE [LARGE SCALE GENOMIC DNA]</scope>
    <source>
        <strain evidence="2 3">LC0559/18</strain>
    </source>
</reference>
<feature type="transmembrane region" description="Helical" evidence="1">
    <location>
        <begin position="7"/>
        <end position="27"/>
    </location>
</feature>
<gene>
    <name evidence="2" type="ORF">EK398_09625</name>
</gene>
<protein>
    <submittedName>
        <fullName evidence="2">Uncharacterized protein</fullName>
    </submittedName>
</protein>
<accession>A0A437UNA8</accession>
<evidence type="ECO:0000313" key="3">
    <source>
        <dbReference type="Proteomes" id="UP000288388"/>
    </source>
</evidence>
<proteinExistence type="predicted"/>
<keyword evidence="1" id="KW-0472">Membrane</keyword>
<dbReference type="EMBL" id="RYZS01000001">
    <property type="protein sequence ID" value="RVU95081.1"/>
    <property type="molecule type" value="Genomic_DNA"/>
</dbReference>
<dbReference type="RefSeq" id="WP_127978938.1">
    <property type="nucleotide sequence ID" value="NZ_RYZS01000001.1"/>
</dbReference>
<evidence type="ECO:0000256" key="1">
    <source>
        <dbReference type="SAM" id="Phobius"/>
    </source>
</evidence>
<dbReference type="Gene3D" id="1.20.1270.90">
    <property type="entry name" value="AF1782-like"/>
    <property type="match status" value="1"/>
</dbReference>
<dbReference type="AlphaFoldDB" id="A0A437UNA8"/>
<sequence length="297" mass="33704">MESYLRASYFCVGASGISVLLLIFSLFTHAKSLNNYEMNSTASQYSYFIPSTQQITKEFLKPQVLSEDEIERNDKQRAIEKSSFSQLLKSIDQNQPKNLSFADESSFFSEVSEPNEEIQEGIATVEEIVNESLVSEENDEPISSFAQESVPQAVNTTILQLLIPIGKKFEVWLYTSESMQQLESEQKNSKVLLDDSTATQQMVNTQILSLLDSMKKLERKSDTELSKLALFHVIEEMKSIEKKDYSTIIFEEFSQVLKTIQQVYKNPQASIDEVRNAIRQGEDALEEIKGSKEGGIK</sequence>